<reference evidence="5 6" key="1">
    <citation type="submission" date="2021-01" db="EMBL/GenBank/DDBJ databases">
        <title>Genomic Encyclopedia of Type Strains, Phase IV (KMG-IV): sequencing the most valuable type-strain genomes for metagenomic binning, comparative biology and taxonomic classification.</title>
        <authorList>
            <person name="Goeker M."/>
        </authorList>
    </citation>
    <scope>NUCLEOTIDE SEQUENCE [LARGE SCALE GENOMIC DNA]</scope>
    <source>
        <strain evidence="5 6">DSM 25540</strain>
    </source>
</reference>
<sequence>MEYNKQNRTIRTDRLYLRVFEKSDAQSVQALCNNKNIYKSTLYLPYPYALSDALRWIETHKKNFDDNRSYEFAVTDRESGTLYGAISLSNNQRFNHGELAYWIGEEHWGNGYGTEAARAMVEFAFEEKKLHKVFARFFKSNPASGAIMQKIGMEQEGVLKDQVVKDGRYEDLIHYGIINPDHE</sequence>
<keyword evidence="2" id="KW-0012">Acyltransferase</keyword>
<protein>
    <submittedName>
        <fullName evidence="5">RimJ/RimL family protein N-acetyltransferase</fullName>
    </submittedName>
</protein>
<dbReference type="Pfam" id="PF13302">
    <property type="entry name" value="Acetyltransf_3"/>
    <property type="match status" value="1"/>
</dbReference>
<evidence type="ECO:0000259" key="4">
    <source>
        <dbReference type="PROSITE" id="PS51186"/>
    </source>
</evidence>
<evidence type="ECO:0000256" key="2">
    <source>
        <dbReference type="ARBA" id="ARBA00023315"/>
    </source>
</evidence>
<dbReference type="SUPFAM" id="SSF55729">
    <property type="entry name" value="Acyl-CoA N-acyltransferases (Nat)"/>
    <property type="match status" value="1"/>
</dbReference>
<proteinExistence type="inferred from homology"/>
<dbReference type="InterPro" id="IPR000182">
    <property type="entry name" value="GNAT_dom"/>
</dbReference>
<dbReference type="InterPro" id="IPR016181">
    <property type="entry name" value="Acyl_CoA_acyltransferase"/>
</dbReference>
<dbReference type="PANTHER" id="PTHR43792">
    <property type="entry name" value="GNAT FAMILY, PUTATIVE (AFU_ORTHOLOGUE AFUA_3G00765)-RELATED-RELATED"/>
    <property type="match status" value="1"/>
</dbReference>
<evidence type="ECO:0000256" key="1">
    <source>
        <dbReference type="ARBA" id="ARBA00022679"/>
    </source>
</evidence>
<evidence type="ECO:0000313" key="5">
    <source>
        <dbReference type="EMBL" id="MBM7631023.1"/>
    </source>
</evidence>
<evidence type="ECO:0000256" key="3">
    <source>
        <dbReference type="ARBA" id="ARBA00038502"/>
    </source>
</evidence>
<evidence type="ECO:0000313" key="6">
    <source>
        <dbReference type="Proteomes" id="UP000741863"/>
    </source>
</evidence>
<dbReference type="InterPro" id="IPR051531">
    <property type="entry name" value="N-acetyltransferase"/>
</dbReference>
<organism evidence="5 6">
    <name type="scientific">Geomicrobium sediminis</name>
    <dbReference type="NCBI Taxonomy" id="1347788"/>
    <lineage>
        <taxon>Bacteria</taxon>
        <taxon>Bacillati</taxon>
        <taxon>Bacillota</taxon>
        <taxon>Bacilli</taxon>
        <taxon>Bacillales</taxon>
        <taxon>Geomicrobium</taxon>
    </lineage>
</organism>
<gene>
    <name evidence="5" type="ORF">JOD17_000114</name>
</gene>
<accession>A0ABS2P6J3</accession>
<dbReference type="PANTHER" id="PTHR43792:SF8">
    <property type="entry name" value="[RIBOSOMAL PROTEIN US5]-ALANINE N-ACETYLTRANSFERASE"/>
    <property type="match status" value="1"/>
</dbReference>
<dbReference type="Proteomes" id="UP000741863">
    <property type="component" value="Unassembled WGS sequence"/>
</dbReference>
<comment type="caution">
    <text evidence="5">The sequence shown here is derived from an EMBL/GenBank/DDBJ whole genome shotgun (WGS) entry which is preliminary data.</text>
</comment>
<dbReference type="Gene3D" id="3.40.630.30">
    <property type="match status" value="1"/>
</dbReference>
<keyword evidence="1" id="KW-0808">Transferase</keyword>
<dbReference type="PROSITE" id="PS51186">
    <property type="entry name" value="GNAT"/>
    <property type="match status" value="1"/>
</dbReference>
<comment type="similarity">
    <text evidence="3">Belongs to the acetyltransferase family. RimJ subfamily.</text>
</comment>
<keyword evidence="6" id="KW-1185">Reference proteome</keyword>
<feature type="domain" description="N-acetyltransferase" evidence="4">
    <location>
        <begin position="15"/>
        <end position="174"/>
    </location>
</feature>
<dbReference type="RefSeq" id="WP_204695207.1">
    <property type="nucleotide sequence ID" value="NZ_JAFBEC010000001.1"/>
</dbReference>
<name>A0ABS2P6J3_9BACL</name>
<dbReference type="EMBL" id="JAFBEC010000001">
    <property type="protein sequence ID" value="MBM7631023.1"/>
    <property type="molecule type" value="Genomic_DNA"/>
</dbReference>